<evidence type="ECO:0000313" key="3">
    <source>
        <dbReference type="Proteomes" id="UP000196708"/>
    </source>
</evidence>
<dbReference type="OrthoDB" id="6174642at2"/>
<sequence>MNFSYSQASGWKRGDIRIWTRPLSEIPHGWQLCDGTNGTPNLLDRALVGAGRMYQQHEMFGDTFRYPGVNVQPRTLTHQNLPAHNHTFARVWFHESSGGSNVWGISGSSSAPTATSYTGGNVAHNHDATVTPIDTRQPSIGIIFIMKMR</sequence>
<dbReference type="RefSeq" id="WP_088132931.1">
    <property type="nucleotide sequence ID" value="NZ_CP018835.1"/>
</dbReference>
<evidence type="ECO:0000313" key="1">
    <source>
        <dbReference type="EMBL" id="ASA54418.1"/>
    </source>
</evidence>
<dbReference type="Proteomes" id="UP000196708">
    <property type="component" value="Plasmid unnamed1"/>
</dbReference>
<dbReference type="KEGG" id="vga:BSQ33_00870"/>
<keyword evidence="2" id="KW-0614">Plasmid</keyword>
<name>A0A1Z2SMK2_VIBGA</name>
<reference evidence="2 3" key="1">
    <citation type="submission" date="2016-12" db="EMBL/GenBank/DDBJ databases">
        <authorList>
            <person name="Song W.-J."/>
            <person name="Kurnit D.M."/>
        </authorList>
    </citation>
    <scope>NUCLEOTIDE SEQUENCE [LARGE SCALE GENOMIC DNA]</scope>
    <source>
        <strain evidence="2 3">ATCC 43942</strain>
        <plasmid evidence="3">Plasmid unnamed1</plasmid>
        <plasmid evidence="2">unnamed1</plasmid>
    </source>
</reference>
<dbReference type="EMBL" id="CP018835">
    <property type="protein sequence ID" value="ASA54418.1"/>
    <property type="molecule type" value="Genomic_DNA"/>
</dbReference>
<organism evidence="2 3">
    <name type="scientific">Vibrio gazogenes</name>
    <dbReference type="NCBI Taxonomy" id="687"/>
    <lineage>
        <taxon>Bacteria</taxon>
        <taxon>Pseudomonadati</taxon>
        <taxon>Pseudomonadota</taxon>
        <taxon>Gammaproteobacteria</taxon>
        <taxon>Vibrionales</taxon>
        <taxon>Vibrionaceae</taxon>
        <taxon>Vibrio</taxon>
    </lineage>
</organism>
<evidence type="ECO:0000313" key="2">
    <source>
        <dbReference type="EMBL" id="ASA58356.1"/>
    </source>
</evidence>
<geneLocation type="plasmid" evidence="2">
    <name>unnamed1</name>
</geneLocation>
<dbReference type="KEGG" id="vga:BSQ33_21485"/>
<protein>
    <recommendedName>
        <fullName evidence="4">Phage tail collar domain-containing protein</fullName>
    </recommendedName>
</protein>
<gene>
    <name evidence="1" type="ORF">BSQ33_00870</name>
    <name evidence="2" type="ORF">BSQ33_21485</name>
</gene>
<dbReference type="EMBL" id="CP018837">
    <property type="protein sequence ID" value="ASA58356.1"/>
    <property type="molecule type" value="Genomic_DNA"/>
</dbReference>
<dbReference type="AlphaFoldDB" id="A0A1Z2SMK2"/>
<dbReference type="SUPFAM" id="SSF88874">
    <property type="entry name" value="Receptor-binding domain of short tail fibre protein gp12"/>
    <property type="match status" value="1"/>
</dbReference>
<proteinExistence type="predicted"/>
<dbReference type="Proteomes" id="UP000196708">
    <property type="component" value="Chromosome 1"/>
</dbReference>
<evidence type="ECO:0008006" key="4">
    <source>
        <dbReference type="Google" id="ProtNLM"/>
    </source>
</evidence>
<accession>A0A1Z2SMK2</accession>